<organism evidence="1 2">
    <name type="scientific">Bradyrhizobium zhanjiangense</name>
    <dbReference type="NCBI Taxonomy" id="1325107"/>
    <lineage>
        <taxon>Bacteria</taxon>
        <taxon>Pseudomonadati</taxon>
        <taxon>Pseudomonadota</taxon>
        <taxon>Alphaproteobacteria</taxon>
        <taxon>Hyphomicrobiales</taxon>
        <taxon>Nitrobacteraceae</taxon>
        <taxon>Bradyrhizobium</taxon>
    </lineage>
</organism>
<evidence type="ECO:0000313" key="2">
    <source>
        <dbReference type="Proteomes" id="UP000289946"/>
    </source>
</evidence>
<keyword evidence="2" id="KW-1185">Reference proteome</keyword>
<evidence type="ECO:0000313" key="1">
    <source>
        <dbReference type="EMBL" id="RXG84932.1"/>
    </source>
</evidence>
<dbReference type="EMBL" id="RDRA01000052">
    <property type="protein sequence ID" value="RXG84932.1"/>
    <property type="molecule type" value="Genomic_DNA"/>
</dbReference>
<protein>
    <submittedName>
        <fullName evidence="1">IS256 family transposase</fullName>
    </submittedName>
</protein>
<gene>
    <name evidence="1" type="ORF">EAS62_39365</name>
</gene>
<reference evidence="1 2" key="1">
    <citation type="submission" date="2018-10" db="EMBL/GenBank/DDBJ databases">
        <title>Bradyrhizobium sp. nov., isolated from effective nodules of peanut in China.</title>
        <authorList>
            <person name="Li Y."/>
        </authorList>
    </citation>
    <scope>NUCLEOTIDE SEQUENCE [LARGE SCALE GENOMIC DNA]</scope>
    <source>
        <strain evidence="1 2">CCBAU 51781</strain>
    </source>
</reference>
<name>A0ABY0D8F1_9BRAD</name>
<feature type="non-terminal residue" evidence="1">
    <location>
        <position position="1"/>
    </location>
</feature>
<proteinExistence type="predicted"/>
<dbReference type="Proteomes" id="UP000289946">
    <property type="component" value="Unassembled WGS sequence"/>
</dbReference>
<comment type="caution">
    <text evidence="1">The sequence shown here is derived from an EMBL/GenBank/DDBJ whole genome shotgun (WGS) entry which is preliminary data.</text>
</comment>
<sequence length="45" mass="5355">PNAESCLRLVRALTVERHEAWLEDHRYLNMDLLKEHKKEALRQAA</sequence>
<accession>A0ABY0D8F1</accession>